<evidence type="ECO:0000256" key="1">
    <source>
        <dbReference type="SAM" id="MobiDB-lite"/>
    </source>
</evidence>
<feature type="compositionally biased region" description="Polar residues" evidence="1">
    <location>
        <begin position="105"/>
        <end position="114"/>
    </location>
</feature>
<gene>
    <name evidence="2" type="primary">CUE5</name>
    <name evidence="2" type="ORF">CM83_4905</name>
</gene>
<organism evidence="2">
    <name type="scientific">Lygus hesperus</name>
    <name type="common">Western plant bug</name>
    <dbReference type="NCBI Taxonomy" id="30085"/>
    <lineage>
        <taxon>Eukaryota</taxon>
        <taxon>Metazoa</taxon>
        <taxon>Ecdysozoa</taxon>
        <taxon>Arthropoda</taxon>
        <taxon>Hexapoda</taxon>
        <taxon>Insecta</taxon>
        <taxon>Pterygota</taxon>
        <taxon>Neoptera</taxon>
        <taxon>Paraneoptera</taxon>
        <taxon>Hemiptera</taxon>
        <taxon>Heteroptera</taxon>
        <taxon>Panheteroptera</taxon>
        <taxon>Cimicomorpha</taxon>
        <taxon>Miridae</taxon>
        <taxon>Mirini</taxon>
        <taxon>Lygus</taxon>
    </lineage>
</organism>
<feature type="non-terminal residue" evidence="2">
    <location>
        <position position="1"/>
    </location>
</feature>
<dbReference type="AlphaFoldDB" id="A0A0A9XCB4"/>
<protein>
    <submittedName>
        <fullName evidence="2">Ubiquitin-binding protein CUE5</fullName>
    </submittedName>
</protein>
<proteinExistence type="predicted"/>
<dbReference type="EMBL" id="GBHO01027141">
    <property type="protein sequence ID" value="JAG16463.1"/>
    <property type="molecule type" value="Transcribed_RNA"/>
</dbReference>
<reference evidence="2" key="1">
    <citation type="journal article" date="2014" name="PLoS ONE">
        <title>Transcriptome-Based Identification of ABC Transporters in the Western Tarnished Plant Bug Lygus hesperus.</title>
        <authorList>
            <person name="Hull J.J."/>
            <person name="Chaney K."/>
            <person name="Geib S.M."/>
            <person name="Fabrick J.A."/>
            <person name="Brent C.S."/>
            <person name="Walsh D."/>
            <person name="Lavine L.C."/>
        </authorList>
    </citation>
    <scope>NUCLEOTIDE SEQUENCE</scope>
</reference>
<accession>A0A0A9XCB4</accession>
<sequence length="122" mass="13737">RKHCDVAERVVSIALESASYNEETAETILSLMMTEKPKKTKENTGEVVELPKIIKEDAESKTEAVPIAPHSTPQKFNQKKRHKGRPDNRQVLVQEKHIDHENDSPSKSIFQSPLLSKPNGPD</sequence>
<feature type="region of interest" description="Disordered" evidence="1">
    <location>
        <begin position="57"/>
        <end position="122"/>
    </location>
</feature>
<name>A0A0A9XCB4_LYGHE</name>
<feature type="compositionally biased region" description="Basic and acidic residues" evidence="1">
    <location>
        <begin position="94"/>
        <end position="104"/>
    </location>
</feature>
<evidence type="ECO:0000313" key="2">
    <source>
        <dbReference type="EMBL" id="JAG16463.1"/>
    </source>
</evidence>
<reference evidence="2" key="2">
    <citation type="submission" date="2014-07" db="EMBL/GenBank/DDBJ databases">
        <authorList>
            <person name="Hull J."/>
        </authorList>
    </citation>
    <scope>NUCLEOTIDE SEQUENCE</scope>
</reference>
<feature type="non-terminal residue" evidence="2">
    <location>
        <position position="122"/>
    </location>
</feature>